<reference evidence="1 2" key="1">
    <citation type="submission" date="2013-02" db="EMBL/GenBank/DDBJ databases">
        <title>The Genome Annotation of Plasmodium falciparum Tanzania (2000708).</title>
        <authorList>
            <consortium name="The Broad Institute Genome Sequencing Platform"/>
            <consortium name="The Broad Institute Genome Sequencing Center for Infectious Disease"/>
            <person name="Neafsey D."/>
            <person name="Hoffman S."/>
            <person name="Volkman S."/>
            <person name="Rosenthal P."/>
            <person name="Walker B."/>
            <person name="Young S.K."/>
            <person name="Zeng Q."/>
            <person name="Gargeya S."/>
            <person name="Fitzgerald M."/>
            <person name="Haas B."/>
            <person name="Abouelleil A."/>
            <person name="Allen A.W."/>
            <person name="Alvarado L."/>
            <person name="Arachchi H.M."/>
            <person name="Berlin A.M."/>
            <person name="Chapman S.B."/>
            <person name="Gainer-Dewar J."/>
            <person name="Goldberg J."/>
            <person name="Griggs A."/>
            <person name="Gujja S."/>
            <person name="Hansen M."/>
            <person name="Howarth C."/>
            <person name="Imamovic A."/>
            <person name="Ireland A."/>
            <person name="Larimer J."/>
            <person name="McCowan C."/>
            <person name="Murphy C."/>
            <person name="Pearson M."/>
            <person name="Poon T.W."/>
            <person name="Priest M."/>
            <person name="Roberts A."/>
            <person name="Saif S."/>
            <person name="Shea T."/>
            <person name="Sisk P."/>
            <person name="Sykes S."/>
            <person name="Wortman J."/>
            <person name="Nusbaum C."/>
            <person name="Birren B."/>
        </authorList>
    </citation>
    <scope>NUCLEOTIDE SEQUENCE [LARGE SCALE GENOMIC DNA]</scope>
    <source>
        <strain evidence="2">Tanzania (2000708)</strain>
    </source>
</reference>
<gene>
    <name evidence="1" type="ORF">PFTANZ_03205</name>
</gene>
<evidence type="ECO:0000313" key="2">
    <source>
        <dbReference type="Proteomes" id="UP000030708"/>
    </source>
</evidence>
<protein>
    <submittedName>
        <fullName evidence="1">Uncharacterized protein</fullName>
    </submittedName>
</protein>
<dbReference type="EMBL" id="KI926435">
    <property type="protein sequence ID" value="ETW36112.1"/>
    <property type="molecule type" value="Genomic_DNA"/>
</dbReference>
<sequence length="70" mass="8399">MRNYNNDLQCVNVYVFYFLKHIIIYKSSNVQKMLSIFFKISQVEKKQGTFIIYDTLNTVILKFIIDILNI</sequence>
<name>A0A024W5X5_PLAFA</name>
<evidence type="ECO:0000313" key="1">
    <source>
        <dbReference type="EMBL" id="ETW36112.1"/>
    </source>
</evidence>
<reference evidence="1 2" key="2">
    <citation type="submission" date="2013-02" db="EMBL/GenBank/DDBJ databases">
        <title>The Genome Sequence of Plasmodium falciparum Tanzania (2000708).</title>
        <authorList>
            <consortium name="The Broad Institute Genome Sequencing Platform"/>
            <consortium name="The Broad Institute Genome Sequencing Center for Infectious Disease"/>
            <person name="Neafsey D."/>
            <person name="Cheeseman I."/>
            <person name="Volkman S."/>
            <person name="Adams J."/>
            <person name="Walker B."/>
            <person name="Young S.K."/>
            <person name="Zeng Q."/>
            <person name="Gargeya S."/>
            <person name="Fitzgerald M."/>
            <person name="Haas B."/>
            <person name="Abouelleil A."/>
            <person name="Alvarado L."/>
            <person name="Arachchi H.M."/>
            <person name="Berlin A.M."/>
            <person name="Chapman S.B."/>
            <person name="Dewar J."/>
            <person name="Goldberg J."/>
            <person name="Griggs A."/>
            <person name="Gujja S."/>
            <person name="Hansen M."/>
            <person name="Howarth C."/>
            <person name="Imamovic A."/>
            <person name="Larimer J."/>
            <person name="McCowan C."/>
            <person name="Murphy C."/>
            <person name="Neiman D."/>
            <person name="Pearson M."/>
            <person name="Priest M."/>
            <person name="Roberts A."/>
            <person name="Saif S."/>
            <person name="Shea T."/>
            <person name="Sisk P."/>
            <person name="Sykes S."/>
            <person name="Wortman J."/>
            <person name="Nusbaum C."/>
            <person name="Birren B."/>
        </authorList>
    </citation>
    <scope>NUCLEOTIDE SEQUENCE [LARGE SCALE GENOMIC DNA]</scope>
    <source>
        <strain evidence="2">Tanzania (2000708)</strain>
    </source>
</reference>
<organism evidence="1 2">
    <name type="scientific">Plasmodium falciparum Tanzania</name>
    <name type="common">2000708</name>
    <dbReference type="NCBI Taxonomy" id="1036725"/>
    <lineage>
        <taxon>Eukaryota</taxon>
        <taxon>Sar</taxon>
        <taxon>Alveolata</taxon>
        <taxon>Apicomplexa</taxon>
        <taxon>Aconoidasida</taxon>
        <taxon>Haemosporida</taxon>
        <taxon>Plasmodiidae</taxon>
        <taxon>Plasmodium</taxon>
        <taxon>Plasmodium (Laverania)</taxon>
    </lineage>
</organism>
<dbReference type="Proteomes" id="UP000030708">
    <property type="component" value="Unassembled WGS sequence"/>
</dbReference>
<dbReference type="AlphaFoldDB" id="A0A024W5X5"/>
<accession>A0A024W5X5</accession>
<proteinExistence type="predicted"/>